<reference evidence="1 2" key="1">
    <citation type="submission" date="2018-06" db="EMBL/GenBank/DDBJ databases">
        <authorList>
            <consortium name="Pathogen Informatics"/>
            <person name="Doyle S."/>
        </authorList>
    </citation>
    <scope>NUCLEOTIDE SEQUENCE [LARGE SCALE GENOMIC DNA]</scope>
    <source>
        <strain evidence="1 2">NCTC11661</strain>
    </source>
</reference>
<sequence>MDKELSFNNKISNWMSNQQFLFQADSIQENLLLLKRRISDTELSDIDKDLIEKIAEETLILSLIFANNKNKVDALINYLSA</sequence>
<dbReference type="RefSeq" id="WP_002686471.1">
    <property type="nucleotide sequence ID" value="NZ_UFTJ01000001.1"/>
</dbReference>
<evidence type="ECO:0000313" key="1">
    <source>
        <dbReference type="EMBL" id="SSZ47120.1"/>
    </source>
</evidence>
<organism evidence="1 2">
    <name type="scientific">Bergeyella zoohelcum</name>
    <dbReference type="NCBI Taxonomy" id="1015"/>
    <lineage>
        <taxon>Bacteria</taxon>
        <taxon>Pseudomonadati</taxon>
        <taxon>Bacteroidota</taxon>
        <taxon>Flavobacteriia</taxon>
        <taxon>Flavobacteriales</taxon>
        <taxon>Weeksellaceae</taxon>
        <taxon>Bergeyella</taxon>
    </lineage>
</organism>
<accession>A0A376C1J4</accession>
<dbReference type="AlphaFoldDB" id="A0A376C1J4"/>
<name>A0A376C1J4_9FLAO</name>
<dbReference type="EMBL" id="UFTJ01000001">
    <property type="protein sequence ID" value="SSZ47120.1"/>
    <property type="molecule type" value="Genomic_DNA"/>
</dbReference>
<proteinExistence type="predicted"/>
<gene>
    <name evidence="1" type="ORF">NCTC11661_00786</name>
</gene>
<dbReference type="Proteomes" id="UP000255515">
    <property type="component" value="Unassembled WGS sequence"/>
</dbReference>
<evidence type="ECO:0000313" key="2">
    <source>
        <dbReference type="Proteomes" id="UP000255515"/>
    </source>
</evidence>
<protein>
    <submittedName>
        <fullName evidence="1">Uncharacterized protein</fullName>
    </submittedName>
</protein>